<feature type="region of interest" description="Disordered" evidence="1">
    <location>
        <begin position="1"/>
        <end position="35"/>
    </location>
</feature>
<protein>
    <submittedName>
        <fullName evidence="2">Uncharacterized protein</fullName>
    </submittedName>
</protein>
<evidence type="ECO:0000313" key="2">
    <source>
        <dbReference type="EMBL" id="KAK4020139.1"/>
    </source>
</evidence>
<evidence type="ECO:0000313" key="3">
    <source>
        <dbReference type="Proteomes" id="UP001234178"/>
    </source>
</evidence>
<gene>
    <name evidence="2" type="ORF">OUZ56_002134</name>
</gene>
<name>A0ABR0A573_9CRUS</name>
<reference evidence="2 3" key="1">
    <citation type="journal article" date="2023" name="Nucleic Acids Res.">
        <title>The hologenome of Daphnia magna reveals possible DNA methylation and microbiome-mediated evolution of the host genome.</title>
        <authorList>
            <person name="Chaturvedi A."/>
            <person name="Li X."/>
            <person name="Dhandapani V."/>
            <person name="Marshall H."/>
            <person name="Kissane S."/>
            <person name="Cuenca-Cambronero M."/>
            <person name="Asole G."/>
            <person name="Calvet F."/>
            <person name="Ruiz-Romero M."/>
            <person name="Marangio P."/>
            <person name="Guigo R."/>
            <person name="Rago D."/>
            <person name="Mirbahai L."/>
            <person name="Eastwood N."/>
            <person name="Colbourne J.K."/>
            <person name="Zhou J."/>
            <person name="Mallon E."/>
            <person name="Orsini L."/>
        </authorList>
    </citation>
    <scope>NUCLEOTIDE SEQUENCE [LARGE SCALE GENOMIC DNA]</scope>
    <source>
        <strain evidence="2">LRV0_1</strain>
    </source>
</reference>
<dbReference type="Proteomes" id="UP001234178">
    <property type="component" value="Unassembled WGS sequence"/>
</dbReference>
<sequence>MKRLNLSERGPSYHPMKKDVDCAPNKNLEPQSKGEAVAQQAKRFIKISNLPKPEKRKRETNLSNTPATSLAVPVDTRLEVLADDAQVVETPAHSEGTDGQEVDLSEACNVSMLKQEVASLSARVALLTISEA</sequence>
<dbReference type="EMBL" id="JAOYFB010000036">
    <property type="protein sequence ID" value="KAK4020139.1"/>
    <property type="molecule type" value="Genomic_DNA"/>
</dbReference>
<comment type="caution">
    <text evidence="2">The sequence shown here is derived from an EMBL/GenBank/DDBJ whole genome shotgun (WGS) entry which is preliminary data.</text>
</comment>
<proteinExistence type="predicted"/>
<feature type="region of interest" description="Disordered" evidence="1">
    <location>
        <begin position="48"/>
        <end position="70"/>
    </location>
</feature>
<evidence type="ECO:0000256" key="1">
    <source>
        <dbReference type="SAM" id="MobiDB-lite"/>
    </source>
</evidence>
<keyword evidence="3" id="KW-1185">Reference proteome</keyword>
<accession>A0ABR0A573</accession>
<organism evidence="2 3">
    <name type="scientific">Daphnia magna</name>
    <dbReference type="NCBI Taxonomy" id="35525"/>
    <lineage>
        <taxon>Eukaryota</taxon>
        <taxon>Metazoa</taxon>
        <taxon>Ecdysozoa</taxon>
        <taxon>Arthropoda</taxon>
        <taxon>Crustacea</taxon>
        <taxon>Branchiopoda</taxon>
        <taxon>Diplostraca</taxon>
        <taxon>Cladocera</taxon>
        <taxon>Anomopoda</taxon>
        <taxon>Daphniidae</taxon>
        <taxon>Daphnia</taxon>
    </lineage>
</organism>